<name>A0A6A4S2D2_SCOMX</name>
<sequence length="125" mass="14722">MREASADCWIRAHYCILKCSRLLCHYSAAFVKAVTFWEPCAEPKKANSEFKRLRTKSVLFKENEYRFCHQYRFKSLDFALVSGKNSTIPNPYDIYYISVHPEGLIPQLLKKSFINQNYTKLKKVT</sequence>
<protein>
    <submittedName>
        <fullName evidence="1">Uncharacterized protein</fullName>
    </submittedName>
</protein>
<evidence type="ECO:0000313" key="1">
    <source>
        <dbReference type="EMBL" id="KAF0028513.1"/>
    </source>
</evidence>
<accession>A0A6A4S2D2</accession>
<comment type="caution">
    <text evidence="1">The sequence shown here is derived from an EMBL/GenBank/DDBJ whole genome shotgun (WGS) entry which is preliminary data.</text>
</comment>
<reference evidence="1 2" key="1">
    <citation type="submission" date="2019-06" db="EMBL/GenBank/DDBJ databases">
        <title>Draft genomes of female and male turbot (Scophthalmus maximus).</title>
        <authorList>
            <person name="Xu H."/>
            <person name="Xu X.-W."/>
            <person name="Shao C."/>
            <person name="Chen S."/>
        </authorList>
    </citation>
    <scope>NUCLEOTIDE SEQUENCE [LARGE SCALE GENOMIC DNA]</scope>
    <source>
        <strain evidence="1">Ysfricsl-2016a</strain>
        <tissue evidence="1">Blood</tissue>
    </source>
</reference>
<dbReference type="AlphaFoldDB" id="A0A6A4S2D2"/>
<organism evidence="1 2">
    <name type="scientific">Scophthalmus maximus</name>
    <name type="common">Turbot</name>
    <name type="synonym">Psetta maxima</name>
    <dbReference type="NCBI Taxonomy" id="52904"/>
    <lineage>
        <taxon>Eukaryota</taxon>
        <taxon>Metazoa</taxon>
        <taxon>Chordata</taxon>
        <taxon>Craniata</taxon>
        <taxon>Vertebrata</taxon>
        <taxon>Euteleostomi</taxon>
        <taxon>Actinopterygii</taxon>
        <taxon>Neopterygii</taxon>
        <taxon>Teleostei</taxon>
        <taxon>Neoteleostei</taxon>
        <taxon>Acanthomorphata</taxon>
        <taxon>Carangaria</taxon>
        <taxon>Pleuronectiformes</taxon>
        <taxon>Pleuronectoidei</taxon>
        <taxon>Scophthalmidae</taxon>
        <taxon>Scophthalmus</taxon>
    </lineage>
</organism>
<dbReference type="Proteomes" id="UP000438429">
    <property type="component" value="Unassembled WGS sequence"/>
</dbReference>
<gene>
    <name evidence="1" type="ORF">F2P81_019600</name>
</gene>
<evidence type="ECO:0000313" key="2">
    <source>
        <dbReference type="Proteomes" id="UP000438429"/>
    </source>
</evidence>
<proteinExistence type="predicted"/>
<dbReference type="EMBL" id="VEVO01000017">
    <property type="protein sequence ID" value="KAF0028513.1"/>
    <property type="molecule type" value="Genomic_DNA"/>
</dbReference>